<reference evidence="1 2" key="1">
    <citation type="journal article" date="2014" name="Nature">
        <title>The genomic substrate for adaptive radiation in African cichlid fish.</title>
        <authorList>
            <person name="Brawand D."/>
            <person name="Wagner C.E."/>
            <person name="Li Y.I."/>
            <person name="Malinsky M."/>
            <person name="Keller I."/>
            <person name="Fan S."/>
            <person name="Simakov O."/>
            <person name="Ng A.Y."/>
            <person name="Lim Z.W."/>
            <person name="Bezault E."/>
            <person name="Turner-Maier J."/>
            <person name="Johnson J."/>
            <person name="Alcazar R."/>
            <person name="Noh H.J."/>
            <person name="Russell P."/>
            <person name="Aken B."/>
            <person name="Alfoldi J."/>
            <person name="Amemiya C."/>
            <person name="Azzouzi N."/>
            <person name="Baroiller J.F."/>
            <person name="Barloy-Hubler F."/>
            <person name="Berlin A."/>
            <person name="Bloomquist R."/>
            <person name="Carleton K.L."/>
            <person name="Conte M.A."/>
            <person name="D'Cotta H."/>
            <person name="Eshel O."/>
            <person name="Gaffney L."/>
            <person name="Galibert F."/>
            <person name="Gante H.F."/>
            <person name="Gnerre S."/>
            <person name="Greuter L."/>
            <person name="Guyon R."/>
            <person name="Haddad N.S."/>
            <person name="Haerty W."/>
            <person name="Harris R.M."/>
            <person name="Hofmann H.A."/>
            <person name="Hourlier T."/>
            <person name="Hulata G."/>
            <person name="Jaffe D.B."/>
            <person name="Lara M."/>
            <person name="Lee A.P."/>
            <person name="MacCallum I."/>
            <person name="Mwaiko S."/>
            <person name="Nikaido M."/>
            <person name="Nishihara H."/>
            <person name="Ozouf-Costaz C."/>
            <person name="Penman D.J."/>
            <person name="Przybylski D."/>
            <person name="Rakotomanga M."/>
            <person name="Renn S.C.P."/>
            <person name="Ribeiro F.J."/>
            <person name="Ron M."/>
            <person name="Salzburger W."/>
            <person name="Sanchez-Pulido L."/>
            <person name="Santos M.E."/>
            <person name="Searle S."/>
            <person name="Sharpe T."/>
            <person name="Swofford R."/>
            <person name="Tan F.J."/>
            <person name="Williams L."/>
            <person name="Young S."/>
            <person name="Yin S."/>
            <person name="Okada N."/>
            <person name="Kocher T.D."/>
            <person name="Miska E.A."/>
            <person name="Lander E.S."/>
            <person name="Venkatesh B."/>
            <person name="Fernald R.D."/>
            <person name="Meyer A."/>
            <person name="Ponting C.P."/>
            <person name="Streelman J.T."/>
            <person name="Lindblad-Toh K."/>
            <person name="Seehausen O."/>
            <person name="Di Palma F."/>
        </authorList>
    </citation>
    <scope>NUCLEOTIDE SEQUENCE</scope>
</reference>
<dbReference type="PANTHER" id="PTHR22028:SF4">
    <property type="entry name" value="PROTEIN SFI1 HOMOLOG"/>
    <property type="match status" value="1"/>
</dbReference>
<accession>A0A3P9CGK1</accession>
<dbReference type="PANTHER" id="PTHR22028">
    <property type="entry name" value="SFI1 SPINDLE BODY DOMAIN-CONTAINING PROTEIN-RELATED"/>
    <property type="match status" value="1"/>
</dbReference>
<dbReference type="AlphaFoldDB" id="A0A3P9CGK1"/>
<evidence type="ECO:0000313" key="1">
    <source>
        <dbReference type="Ensembl" id="ENSMZEP00005021423.1"/>
    </source>
</evidence>
<protein>
    <recommendedName>
        <fullName evidence="3">Sfi1 spindle body domain-containing protein</fullName>
    </recommendedName>
</protein>
<dbReference type="GO" id="GO:0019902">
    <property type="term" value="F:phosphatase binding"/>
    <property type="evidence" value="ECO:0007669"/>
    <property type="project" value="TreeGrafter"/>
</dbReference>
<dbReference type="STRING" id="106582.ENSMZEP00005021423"/>
<organism evidence="1 2">
    <name type="scientific">Maylandia zebra</name>
    <name type="common">zebra mbuna</name>
    <dbReference type="NCBI Taxonomy" id="106582"/>
    <lineage>
        <taxon>Eukaryota</taxon>
        <taxon>Metazoa</taxon>
        <taxon>Chordata</taxon>
        <taxon>Craniata</taxon>
        <taxon>Vertebrata</taxon>
        <taxon>Euteleostomi</taxon>
        <taxon>Actinopterygii</taxon>
        <taxon>Neopterygii</taxon>
        <taxon>Teleostei</taxon>
        <taxon>Neoteleostei</taxon>
        <taxon>Acanthomorphata</taxon>
        <taxon>Ovalentaria</taxon>
        <taxon>Cichlomorphae</taxon>
        <taxon>Cichliformes</taxon>
        <taxon>Cichlidae</taxon>
        <taxon>African cichlids</taxon>
        <taxon>Pseudocrenilabrinae</taxon>
        <taxon>Haplochromini</taxon>
        <taxon>Maylandia</taxon>
        <taxon>Maylandia zebra complex</taxon>
    </lineage>
</organism>
<evidence type="ECO:0000313" key="2">
    <source>
        <dbReference type="Proteomes" id="UP000265160"/>
    </source>
</evidence>
<proteinExistence type="predicted"/>
<dbReference type="GeneTree" id="ENSGT00940000166668"/>
<sequence>MQSSGGNSDPVRPRLNYVRSRGEAKQMRKIHIRKVAYRVGYSWNKGGRLKELRIRHLARKFLKIWIQNTFGRVLPHEAKSHYNRVVLRRTFEGWRDEWWSSRREWSLNMRADCHYRYYLCNWTLHSWRMFVCLQREKKMQQQKAQSFGGCQLILCPWTTCSQGKMYKENQRVVNLEVYYSCVFSLVMSHLIYFVLKAWLQWKEMQTAASCQKEKESRAAFHYISGLKRRALHQWIRYVSYRHTKKETQGHYKIPTQLS</sequence>
<dbReference type="Proteomes" id="UP000265160">
    <property type="component" value="LG5"/>
</dbReference>
<reference evidence="1" key="2">
    <citation type="submission" date="2025-08" db="UniProtKB">
        <authorList>
            <consortium name="Ensembl"/>
        </authorList>
    </citation>
    <scope>IDENTIFICATION</scope>
</reference>
<evidence type="ECO:0008006" key="3">
    <source>
        <dbReference type="Google" id="ProtNLM"/>
    </source>
</evidence>
<reference evidence="1" key="3">
    <citation type="submission" date="2025-09" db="UniProtKB">
        <authorList>
            <consortium name="Ensembl"/>
        </authorList>
    </citation>
    <scope>IDENTIFICATION</scope>
</reference>
<keyword evidence="2" id="KW-1185">Reference proteome</keyword>
<dbReference type="InterPro" id="IPR052270">
    <property type="entry name" value="CACF_protein"/>
</dbReference>
<name>A0A3P9CGK1_9CICH</name>
<dbReference type="Ensembl" id="ENSMZET00005022131.1">
    <property type="protein sequence ID" value="ENSMZEP00005021423.1"/>
    <property type="gene ID" value="ENSMZEG00005016087.1"/>
</dbReference>